<reference evidence="7 8" key="1">
    <citation type="journal article" date="2009" name="J. Bacteriol.">
        <title>The complete genome sequence of Bacillus anthracis Ames 'Ancestor'.</title>
        <authorList>
            <person name="Ravel J."/>
            <person name="Jiang L."/>
            <person name="Stanley S.T."/>
            <person name="Wilson M.R."/>
            <person name="Decker R.S."/>
            <person name="Read T.D."/>
            <person name="Worsham P."/>
            <person name="Keim P.S."/>
            <person name="Salzberg S.L."/>
            <person name="Fraser-Liggett C.M."/>
            <person name="Rasko D.A."/>
        </authorList>
    </citation>
    <scope>NUCLEOTIDE SEQUENCE [LARGE SCALE GENOMIC DNA]</scope>
    <source>
        <strain evidence="8">Ames ancestor</strain>
    </source>
</reference>
<evidence type="ECO:0000259" key="5">
    <source>
        <dbReference type="PROSITE" id="PS51898"/>
    </source>
</evidence>
<dbReference type="PROSITE" id="PS51900">
    <property type="entry name" value="CB"/>
    <property type="match status" value="1"/>
</dbReference>
<protein>
    <submittedName>
        <fullName evidence="7">Prophage LambdaBa02, site-specific recombinase, phage integrase family</fullName>
    </submittedName>
</protein>
<dbReference type="PANTHER" id="PTHR30349">
    <property type="entry name" value="PHAGE INTEGRASE-RELATED"/>
    <property type="match status" value="1"/>
</dbReference>
<dbReference type="GO" id="GO:0003677">
    <property type="term" value="F:DNA binding"/>
    <property type="evidence" value="ECO:0007669"/>
    <property type="project" value="UniProtKB-UniRule"/>
</dbReference>
<evidence type="ECO:0000259" key="6">
    <source>
        <dbReference type="PROSITE" id="PS51900"/>
    </source>
</evidence>
<evidence type="ECO:0000256" key="3">
    <source>
        <dbReference type="ARBA" id="ARBA00023172"/>
    </source>
</evidence>
<organism evidence="7 8">
    <name type="scientific">Bacillus anthracis</name>
    <name type="common">anthrax bacterium</name>
    <dbReference type="NCBI Taxonomy" id="1392"/>
    <lineage>
        <taxon>Bacteria</taxon>
        <taxon>Bacillati</taxon>
        <taxon>Bacillota</taxon>
        <taxon>Bacilli</taxon>
        <taxon>Bacillales</taxon>
        <taxon>Bacillaceae</taxon>
        <taxon>Bacillus</taxon>
        <taxon>Bacillus cereus group</taxon>
    </lineage>
</organism>
<feature type="domain" description="Tyr recombinase" evidence="5">
    <location>
        <begin position="129"/>
        <end position="314"/>
    </location>
</feature>
<dbReference type="InterPro" id="IPR002104">
    <property type="entry name" value="Integrase_catalytic"/>
</dbReference>
<dbReference type="Gene3D" id="1.10.443.10">
    <property type="entry name" value="Intergrase catalytic core"/>
    <property type="match status" value="1"/>
</dbReference>
<evidence type="ECO:0000256" key="2">
    <source>
        <dbReference type="ARBA" id="ARBA00023125"/>
    </source>
</evidence>
<dbReference type="InterPro" id="IPR044068">
    <property type="entry name" value="CB"/>
</dbReference>
<comment type="similarity">
    <text evidence="1">Belongs to the 'phage' integrase family.</text>
</comment>
<accession>Q6KNN8</accession>
<dbReference type="PANTHER" id="PTHR30349:SF41">
    <property type="entry name" value="INTEGRASE_RECOMBINASE PROTEIN MJ0367-RELATED"/>
    <property type="match status" value="1"/>
</dbReference>
<keyword evidence="3" id="KW-0233">DNA recombination</keyword>
<dbReference type="Proteomes" id="UP000000594">
    <property type="component" value="Chromosome"/>
</dbReference>
<proteinExistence type="inferred from homology"/>
<dbReference type="InterPro" id="IPR050090">
    <property type="entry name" value="Tyrosine_recombinase_XerCD"/>
</dbReference>
<dbReference type="EMBL" id="AE017334">
    <property type="protein sequence ID" value="AAT33193.1"/>
    <property type="molecule type" value="Genomic_DNA"/>
</dbReference>
<evidence type="ECO:0000256" key="4">
    <source>
        <dbReference type="PROSITE-ProRule" id="PRU01248"/>
    </source>
</evidence>
<sequence>MISVKRIVDQAIYEKYVSQENKSLVKDFLIEKKAQGKAASTLKQYGWDLRIILFLIHQHFENKSLIELTRKDIRNLSIIFQELGMSNARVNGLMSALRSALEFCADDDDYEYEFNVGSRVRGLPKNPVREITFITEEQIEWLIDELIVQEKYMLATYLALSYYSAARKNEVYQVQKEELTERYYTNIVRGKRGKKFRLYYNPRVQKCIRLYINQRGKDTIPDLFVRVYKNGGRKLLNKSVFNYWCKIFAKMLYEKEGKEFKINPHCFRHSRLDNLKVQGVPLEKLKSLANHSDISTTQSYLKDRSEEDIADIFGMDPSCFAAKKE</sequence>
<accession>A0A0F7R7Q8</accession>
<evidence type="ECO:0000313" key="8">
    <source>
        <dbReference type="Proteomes" id="UP000000594"/>
    </source>
</evidence>
<evidence type="ECO:0000256" key="1">
    <source>
        <dbReference type="ARBA" id="ARBA00008857"/>
    </source>
</evidence>
<dbReference type="GO" id="GO:0006310">
    <property type="term" value="P:DNA recombination"/>
    <property type="evidence" value="ECO:0007669"/>
    <property type="project" value="UniProtKB-KW"/>
</dbReference>
<accession>Q81WA7</accession>
<dbReference type="GO" id="GO:0015074">
    <property type="term" value="P:DNA integration"/>
    <property type="evidence" value="ECO:0007669"/>
    <property type="project" value="InterPro"/>
</dbReference>
<dbReference type="Pfam" id="PF00589">
    <property type="entry name" value="Phage_integrase"/>
    <property type="match status" value="1"/>
</dbReference>
<gene>
    <name evidence="7" type="ordered locus">GBAA_4075</name>
</gene>
<evidence type="ECO:0000313" key="7">
    <source>
        <dbReference type="EMBL" id="AAT33193.1"/>
    </source>
</evidence>
<dbReference type="InterPro" id="IPR011010">
    <property type="entry name" value="DNA_brk_join_enz"/>
</dbReference>
<accession>E9RB98</accession>
<dbReference type="Gene3D" id="1.10.150.130">
    <property type="match status" value="1"/>
</dbReference>
<accession>E9RB99</accession>
<dbReference type="PROSITE" id="PS51898">
    <property type="entry name" value="TYR_RECOMBINASE"/>
    <property type="match status" value="1"/>
</dbReference>
<name>A0A0F7R7Q8_BACAN</name>
<dbReference type="KEGG" id="bar:GBAA_4075"/>
<dbReference type="InterPro" id="IPR010998">
    <property type="entry name" value="Integrase_recombinase_N"/>
</dbReference>
<dbReference type="CDD" id="cd00397">
    <property type="entry name" value="DNA_BRE_C"/>
    <property type="match status" value="1"/>
</dbReference>
<dbReference type="InterPro" id="IPR013762">
    <property type="entry name" value="Integrase-like_cat_sf"/>
</dbReference>
<feature type="domain" description="Core-binding (CB)" evidence="6">
    <location>
        <begin position="19"/>
        <end position="105"/>
    </location>
</feature>
<accession>Q6HUF1</accession>
<keyword evidence="8" id="KW-1185">Reference proteome</keyword>
<dbReference type="PATRIC" id="fig|1392.236.peg.4205"/>
<dbReference type="AlphaFoldDB" id="A0A0F7R7Q8"/>
<keyword evidence="2 4" id="KW-0238">DNA-binding</keyword>
<dbReference type="SUPFAM" id="SSF56349">
    <property type="entry name" value="DNA breaking-rejoining enzymes"/>
    <property type="match status" value="1"/>
</dbReference>